<feature type="domain" description="Glucose-methanol-choline oxidoreductase C-terminal" evidence="4">
    <location>
        <begin position="461"/>
        <end position="603"/>
    </location>
</feature>
<dbReference type="PANTHER" id="PTHR11552">
    <property type="entry name" value="GLUCOSE-METHANOL-CHOLINE GMC OXIDOREDUCTASE"/>
    <property type="match status" value="1"/>
</dbReference>
<feature type="domain" description="Glucose-methanol-choline oxidoreductase N-terminal" evidence="3">
    <location>
        <begin position="59"/>
        <end position="357"/>
    </location>
</feature>
<proteinExistence type="inferred from homology"/>
<dbReference type="GO" id="GO:0050660">
    <property type="term" value="F:flavin adenine dinucleotide binding"/>
    <property type="evidence" value="ECO:0007669"/>
    <property type="project" value="InterPro"/>
</dbReference>
<feature type="binding site" evidence="2">
    <location>
        <position position="139"/>
    </location>
    <ligand>
        <name>FAD</name>
        <dbReference type="ChEBI" id="CHEBI:57692"/>
    </ligand>
</feature>
<dbReference type="GO" id="GO:0016614">
    <property type="term" value="F:oxidoreductase activity, acting on CH-OH group of donors"/>
    <property type="evidence" value="ECO:0007669"/>
    <property type="project" value="InterPro"/>
</dbReference>
<organism evidence="5 6">
    <name type="scientific">Trichomalopsis sarcophagae</name>
    <dbReference type="NCBI Taxonomy" id="543379"/>
    <lineage>
        <taxon>Eukaryota</taxon>
        <taxon>Metazoa</taxon>
        <taxon>Ecdysozoa</taxon>
        <taxon>Arthropoda</taxon>
        <taxon>Hexapoda</taxon>
        <taxon>Insecta</taxon>
        <taxon>Pterygota</taxon>
        <taxon>Neoptera</taxon>
        <taxon>Endopterygota</taxon>
        <taxon>Hymenoptera</taxon>
        <taxon>Apocrita</taxon>
        <taxon>Proctotrupomorpha</taxon>
        <taxon>Chalcidoidea</taxon>
        <taxon>Pteromalidae</taxon>
        <taxon>Pteromalinae</taxon>
        <taxon>Trichomalopsis</taxon>
    </lineage>
</organism>
<evidence type="ECO:0000313" key="6">
    <source>
        <dbReference type="Proteomes" id="UP000215335"/>
    </source>
</evidence>
<dbReference type="OrthoDB" id="269227at2759"/>
<keyword evidence="2" id="KW-0274">FAD</keyword>
<evidence type="ECO:0000313" key="5">
    <source>
        <dbReference type="EMBL" id="OXU23279.1"/>
    </source>
</evidence>
<dbReference type="STRING" id="543379.A0A232EYA8"/>
<sequence>MIWTPLNHSAFCSVIPNLSVCQSGFLTFMAFVQHNLQNSYDSQFANINKVTNDGHDNSYDFIIVGAGSAGSVLANRLTEISDWKVLLIEAGDEEPLVADVPGMLHYTWGSSIDWGYRTQPQKNACKARKGVCSWPRGKVMGGCSTINAMMYIRGNPEDYNGWAELGNPGWSYKDVLPYFKKSEDNRDAEVVRENPLVHGIGGYQTVQRLPYDEQFDSIFDALQELGLEETDPNSEEQVGAFKMQFTSLHGARQSTNGAFIRPIRGRRSNLKIANNAYATKIIIDPETKQASGVEYFSYRTNKTETAFAKKEVIVSGGSVNSVKLLMLSGIGPAEELKKLKIDVISDLSVGKNLQDHVYHDGLMALLNKTLSTMSGYREAENDIAYWLSTHEGALASIGLMSIGAFVQTSHERREGLPDIQYTFSSQVYENVVQLPASPTAIRALPDSNFNAFYILSVLLAPKSRGIITLSETDPVWSPPLIQPRYFEDDEDLEVLVEGTLFARKLFDTEAFKNIDYKLAKEPLPACQNHTFDTKGYWRCLAASYTQTLFHPVGTCKMGPTNDSEAVVDSRLRVYGVEKLRVVDASIMPVITRGNTNAPTIMIAEKASDMIKEDWGKLCIRVFSSSPAGASSNLIKTGSQYDSH</sequence>
<dbReference type="PANTHER" id="PTHR11552:SF154">
    <property type="entry name" value="FI04917P"/>
    <property type="match status" value="1"/>
</dbReference>
<dbReference type="Gene3D" id="3.30.560.10">
    <property type="entry name" value="Glucose Oxidase, domain 3"/>
    <property type="match status" value="1"/>
</dbReference>
<dbReference type="Pfam" id="PF00732">
    <property type="entry name" value="GMC_oxred_N"/>
    <property type="match status" value="1"/>
</dbReference>
<evidence type="ECO:0000259" key="4">
    <source>
        <dbReference type="Pfam" id="PF05199"/>
    </source>
</evidence>
<dbReference type="Gene3D" id="3.50.50.60">
    <property type="entry name" value="FAD/NAD(P)-binding domain"/>
    <property type="match status" value="1"/>
</dbReference>
<dbReference type="Proteomes" id="UP000215335">
    <property type="component" value="Unassembled WGS sequence"/>
</dbReference>
<accession>A0A232EYA8</accession>
<comment type="similarity">
    <text evidence="1">Belongs to the GMC oxidoreductase family.</text>
</comment>
<dbReference type="SUPFAM" id="SSF54373">
    <property type="entry name" value="FAD-linked reductases, C-terminal domain"/>
    <property type="match status" value="1"/>
</dbReference>
<evidence type="ECO:0000259" key="3">
    <source>
        <dbReference type="Pfam" id="PF00732"/>
    </source>
</evidence>
<dbReference type="InterPro" id="IPR012132">
    <property type="entry name" value="GMC_OxRdtase"/>
</dbReference>
<dbReference type="AlphaFoldDB" id="A0A232EYA8"/>
<feature type="non-terminal residue" evidence="5">
    <location>
        <position position="643"/>
    </location>
</feature>
<name>A0A232EYA8_9HYME</name>
<keyword evidence="2" id="KW-0285">Flavoprotein</keyword>
<dbReference type="Pfam" id="PF05199">
    <property type="entry name" value="GMC_oxred_C"/>
    <property type="match status" value="1"/>
</dbReference>
<gene>
    <name evidence="5" type="ORF">TSAR_000588</name>
</gene>
<protein>
    <recommendedName>
        <fullName evidence="7">Glucose-methanol-choline oxidoreductase N-terminal domain-containing protein</fullName>
    </recommendedName>
</protein>
<dbReference type="InterPro" id="IPR007867">
    <property type="entry name" value="GMC_OxRtase_C"/>
</dbReference>
<comment type="caution">
    <text evidence="5">The sequence shown here is derived from an EMBL/GenBank/DDBJ whole genome shotgun (WGS) entry which is preliminary data.</text>
</comment>
<evidence type="ECO:0008006" key="7">
    <source>
        <dbReference type="Google" id="ProtNLM"/>
    </source>
</evidence>
<dbReference type="InterPro" id="IPR000172">
    <property type="entry name" value="GMC_OxRdtase_N"/>
</dbReference>
<dbReference type="EMBL" id="NNAY01001663">
    <property type="protein sequence ID" value="OXU23279.1"/>
    <property type="molecule type" value="Genomic_DNA"/>
</dbReference>
<dbReference type="SUPFAM" id="SSF51905">
    <property type="entry name" value="FAD/NAD(P)-binding domain"/>
    <property type="match status" value="1"/>
</dbReference>
<evidence type="ECO:0000256" key="2">
    <source>
        <dbReference type="PIRSR" id="PIRSR000137-2"/>
    </source>
</evidence>
<keyword evidence="6" id="KW-1185">Reference proteome</keyword>
<evidence type="ECO:0000256" key="1">
    <source>
        <dbReference type="ARBA" id="ARBA00010790"/>
    </source>
</evidence>
<dbReference type="InterPro" id="IPR036188">
    <property type="entry name" value="FAD/NAD-bd_sf"/>
</dbReference>
<comment type="cofactor">
    <cofactor evidence="2">
        <name>FAD</name>
        <dbReference type="ChEBI" id="CHEBI:57692"/>
    </cofactor>
</comment>
<dbReference type="PIRSF" id="PIRSF000137">
    <property type="entry name" value="Alcohol_oxidase"/>
    <property type="match status" value="1"/>
</dbReference>
<reference evidence="5 6" key="1">
    <citation type="journal article" date="2017" name="Curr. Biol.">
        <title>The Evolution of Venom by Co-option of Single-Copy Genes.</title>
        <authorList>
            <person name="Martinson E.O."/>
            <person name="Mrinalini"/>
            <person name="Kelkar Y.D."/>
            <person name="Chang C.H."/>
            <person name="Werren J.H."/>
        </authorList>
    </citation>
    <scope>NUCLEOTIDE SEQUENCE [LARGE SCALE GENOMIC DNA]</scope>
    <source>
        <strain evidence="5 6">Alberta</strain>
        <tissue evidence="5">Whole body</tissue>
    </source>
</reference>